<dbReference type="Pfam" id="PF08240">
    <property type="entry name" value="ADH_N"/>
    <property type="match status" value="1"/>
</dbReference>
<feature type="binding site" evidence="6">
    <location>
        <position position="38"/>
    </location>
    <ligand>
        <name>Zn(2+)</name>
        <dbReference type="ChEBI" id="CHEBI:29105"/>
        <label>1</label>
        <note>catalytic</note>
    </ligand>
</feature>
<comment type="similarity">
    <text evidence="6">Belongs to the zinc-containing alcohol dehydrogenase family.</text>
</comment>
<dbReference type="InterPro" id="IPR013154">
    <property type="entry name" value="ADH-like_N"/>
</dbReference>
<sequence length="342" mass="36309">MKALVKPAPGPGLELLDVPDPTPGPGDVVLRVLRTGICGTDLHIDAWDDWAANTIKAPLVLGHEFVGEVVEVGAAVTKVSVGDLVSGEGHLVCGRCRNCRAGRRHLCANTVGLGVHTNGAFAEYAVLPEGNAWVHRHQVDLDVAAIFDPFGNAVHTALQFPVLGEDVLITGAGPIGLMAVAVAKHAGARHVVVTDVSEPRLELARKIGATVALDVSTTRIAAVYDELTMTEGFDVGMEMSGQPSALREMIANMTHGGRIAMLGLPAREIAVDFSAVVLKMITLKGIYGREMFETWYAMSVLLQAGLDLSPVITHRFHHTDHAEAFATARGGDCGKVILDWES</sequence>
<dbReference type="Gene3D" id="3.40.50.720">
    <property type="entry name" value="NAD(P)-binding Rossmann-like Domain"/>
    <property type="match status" value="1"/>
</dbReference>
<evidence type="ECO:0000256" key="3">
    <source>
        <dbReference type="ARBA" id="ARBA00022833"/>
    </source>
</evidence>
<dbReference type="NCBIfam" id="NF003808">
    <property type="entry name" value="PRK05396.1"/>
    <property type="match status" value="1"/>
</dbReference>
<proteinExistence type="inferred from homology"/>
<dbReference type="Pfam" id="PF00107">
    <property type="entry name" value="ADH_zinc_N"/>
    <property type="match status" value="1"/>
</dbReference>
<dbReference type="Proteomes" id="UP001205185">
    <property type="component" value="Unassembled WGS sequence"/>
</dbReference>
<protein>
    <recommendedName>
        <fullName evidence="6 7">L-threonine 3-dehydrogenase</fullName>
        <shortName evidence="6">TDH</shortName>
        <ecNumber evidence="6 7">1.1.1.103</ecNumber>
    </recommendedName>
</protein>
<dbReference type="InterPro" id="IPR013149">
    <property type="entry name" value="ADH-like_C"/>
</dbReference>
<comment type="catalytic activity">
    <reaction evidence="6">
        <text>L-threonine + NAD(+) = (2S)-2-amino-3-oxobutanoate + NADH + H(+)</text>
        <dbReference type="Rhea" id="RHEA:13161"/>
        <dbReference type="ChEBI" id="CHEBI:15378"/>
        <dbReference type="ChEBI" id="CHEBI:57540"/>
        <dbReference type="ChEBI" id="CHEBI:57926"/>
        <dbReference type="ChEBI" id="CHEBI:57945"/>
        <dbReference type="ChEBI" id="CHEBI:78948"/>
        <dbReference type="EC" id="1.1.1.103"/>
    </reaction>
</comment>
<feature type="binding site" evidence="6">
    <location>
        <position position="96"/>
    </location>
    <ligand>
        <name>Zn(2+)</name>
        <dbReference type="ChEBI" id="CHEBI:29105"/>
        <label>2</label>
    </ligand>
</feature>
<dbReference type="SMART" id="SM00829">
    <property type="entry name" value="PKS_ER"/>
    <property type="match status" value="1"/>
</dbReference>
<keyword evidence="2 6" id="KW-0479">Metal-binding</keyword>
<evidence type="ECO:0000259" key="8">
    <source>
        <dbReference type="SMART" id="SM00829"/>
    </source>
</evidence>
<feature type="binding site" evidence="6">
    <location>
        <position position="99"/>
    </location>
    <ligand>
        <name>Zn(2+)</name>
        <dbReference type="ChEBI" id="CHEBI:29105"/>
        <label>2</label>
    </ligand>
</feature>
<comment type="subcellular location">
    <subcellularLocation>
        <location evidence="6">Cytoplasm</location>
    </subcellularLocation>
</comment>
<keyword evidence="4 6" id="KW-0560">Oxidoreductase</keyword>
<dbReference type="RefSeq" id="WP_253887352.1">
    <property type="nucleotide sequence ID" value="NZ_BAAAVB010000009.1"/>
</dbReference>
<dbReference type="HAMAP" id="MF_00627">
    <property type="entry name" value="Thr_dehydrog"/>
    <property type="match status" value="1"/>
</dbReference>
<dbReference type="NCBIfam" id="TIGR00692">
    <property type="entry name" value="tdh"/>
    <property type="match status" value="1"/>
</dbReference>
<comment type="cofactor">
    <cofactor evidence="6">
        <name>Zn(2+)</name>
        <dbReference type="ChEBI" id="CHEBI:29105"/>
    </cofactor>
    <text evidence="6">Binds 2 Zn(2+) ions per subunit.</text>
</comment>
<dbReference type="InterPro" id="IPR050129">
    <property type="entry name" value="Zn_alcohol_dh"/>
</dbReference>
<dbReference type="InterPro" id="IPR011032">
    <property type="entry name" value="GroES-like_sf"/>
</dbReference>
<dbReference type="PANTHER" id="PTHR43401">
    <property type="entry name" value="L-THREONINE 3-DEHYDROGENASE"/>
    <property type="match status" value="1"/>
</dbReference>
<comment type="pathway">
    <text evidence="6">Amino-acid degradation; L-threonine degradation via oxydo-reductase pathway; glycine from L-threonine: step 1/2.</text>
</comment>
<evidence type="ECO:0000256" key="5">
    <source>
        <dbReference type="ARBA" id="ARBA00023027"/>
    </source>
</evidence>
<accession>A0ABT1ICM0</accession>
<dbReference type="PANTHER" id="PTHR43401:SF2">
    <property type="entry name" value="L-THREONINE 3-DEHYDROGENASE"/>
    <property type="match status" value="1"/>
</dbReference>
<evidence type="ECO:0000256" key="1">
    <source>
        <dbReference type="ARBA" id="ARBA00022490"/>
    </source>
</evidence>
<feature type="binding site" evidence="6">
    <location>
        <begin position="286"/>
        <end position="287"/>
    </location>
    <ligand>
        <name>NAD(+)</name>
        <dbReference type="ChEBI" id="CHEBI:57540"/>
    </ligand>
</feature>
<reference evidence="9 10" key="1">
    <citation type="submission" date="2022-06" db="EMBL/GenBank/DDBJ databases">
        <title>Genomic Encyclopedia of Archaeal and Bacterial Type Strains, Phase II (KMG-II): from individual species to whole genera.</title>
        <authorList>
            <person name="Goeker M."/>
        </authorList>
    </citation>
    <scope>NUCLEOTIDE SEQUENCE [LARGE SCALE GENOMIC DNA]</scope>
    <source>
        <strain evidence="9 10">DSM 44255</strain>
    </source>
</reference>
<feature type="binding site" evidence="6">
    <location>
        <position position="175"/>
    </location>
    <ligand>
        <name>NAD(+)</name>
        <dbReference type="ChEBI" id="CHEBI:57540"/>
    </ligand>
</feature>
<feature type="binding site" evidence="6">
    <location>
        <position position="64"/>
    </location>
    <ligand>
        <name>Zn(2+)</name>
        <dbReference type="ChEBI" id="CHEBI:29105"/>
        <label>1</label>
        <note>catalytic</note>
    </ligand>
</feature>
<evidence type="ECO:0000256" key="2">
    <source>
        <dbReference type="ARBA" id="ARBA00022723"/>
    </source>
</evidence>
<evidence type="ECO:0000256" key="7">
    <source>
        <dbReference type="NCBIfam" id="TIGR00692"/>
    </source>
</evidence>
<dbReference type="SUPFAM" id="SSF51735">
    <property type="entry name" value="NAD(P)-binding Rossmann-fold domains"/>
    <property type="match status" value="1"/>
</dbReference>
<dbReference type="InterPro" id="IPR002328">
    <property type="entry name" value="ADH_Zn_CS"/>
</dbReference>
<organism evidence="9 10">
    <name type="scientific">Actinokineospora diospyrosa</name>
    <dbReference type="NCBI Taxonomy" id="103728"/>
    <lineage>
        <taxon>Bacteria</taxon>
        <taxon>Bacillati</taxon>
        <taxon>Actinomycetota</taxon>
        <taxon>Actinomycetes</taxon>
        <taxon>Pseudonocardiales</taxon>
        <taxon>Pseudonocardiaceae</taxon>
        <taxon>Actinokineospora</taxon>
    </lineage>
</organism>
<evidence type="ECO:0000256" key="4">
    <source>
        <dbReference type="ARBA" id="ARBA00023002"/>
    </source>
</evidence>
<dbReference type="Gene3D" id="3.90.180.10">
    <property type="entry name" value="Medium-chain alcohol dehydrogenases, catalytic domain"/>
    <property type="match status" value="1"/>
</dbReference>
<evidence type="ECO:0000256" key="6">
    <source>
        <dbReference type="HAMAP-Rule" id="MF_00627"/>
    </source>
</evidence>
<dbReference type="PROSITE" id="PS00059">
    <property type="entry name" value="ADH_ZINC"/>
    <property type="match status" value="1"/>
</dbReference>
<feature type="binding site" evidence="6">
    <location>
        <position position="200"/>
    </location>
    <ligand>
        <name>NAD(+)</name>
        <dbReference type="ChEBI" id="CHEBI:57540"/>
    </ligand>
</feature>
<feature type="site" description="Important for catalytic activity for the proton relay mechanism but does not participate directly in the coordination of zinc atom" evidence="6">
    <location>
        <position position="148"/>
    </location>
</feature>
<name>A0ABT1ICM0_9PSEU</name>
<evidence type="ECO:0000313" key="10">
    <source>
        <dbReference type="Proteomes" id="UP001205185"/>
    </source>
</evidence>
<feature type="domain" description="Enoyl reductase (ER)" evidence="8">
    <location>
        <begin position="10"/>
        <end position="338"/>
    </location>
</feature>
<dbReference type="EC" id="1.1.1.103" evidence="6 7"/>
<gene>
    <name evidence="6" type="primary">tdh</name>
    <name evidence="9" type="ORF">LV75_002874</name>
</gene>
<dbReference type="InterPro" id="IPR036291">
    <property type="entry name" value="NAD(P)-bd_dom_sf"/>
</dbReference>
<dbReference type="InterPro" id="IPR004627">
    <property type="entry name" value="L-Threonine_3-DHase"/>
</dbReference>
<evidence type="ECO:0000313" key="9">
    <source>
        <dbReference type="EMBL" id="MCP2270373.1"/>
    </source>
</evidence>
<dbReference type="InterPro" id="IPR020843">
    <property type="entry name" value="ER"/>
</dbReference>
<dbReference type="SUPFAM" id="SSF50129">
    <property type="entry name" value="GroES-like"/>
    <property type="match status" value="1"/>
</dbReference>
<comment type="caution">
    <text evidence="9">The sequence shown here is derived from an EMBL/GenBank/DDBJ whole genome shotgun (WGS) entry which is preliminary data.</text>
</comment>
<feature type="binding site" evidence="6">
    <location>
        <position position="195"/>
    </location>
    <ligand>
        <name>NAD(+)</name>
        <dbReference type="ChEBI" id="CHEBI:57540"/>
    </ligand>
</feature>
<feature type="active site" description="Charge relay system" evidence="6">
    <location>
        <position position="43"/>
    </location>
</feature>
<keyword evidence="1 6" id="KW-0963">Cytoplasm</keyword>
<dbReference type="EMBL" id="JAMTCO010000007">
    <property type="protein sequence ID" value="MCP2270373.1"/>
    <property type="molecule type" value="Genomic_DNA"/>
</dbReference>
<feature type="binding site" evidence="6">
    <location>
        <position position="93"/>
    </location>
    <ligand>
        <name>Zn(2+)</name>
        <dbReference type="ChEBI" id="CHEBI:29105"/>
        <label>2</label>
    </ligand>
</feature>
<keyword evidence="5 6" id="KW-0520">NAD</keyword>
<keyword evidence="10" id="KW-1185">Reference proteome</keyword>
<feature type="binding site" evidence="6">
    <location>
        <begin position="262"/>
        <end position="264"/>
    </location>
    <ligand>
        <name>NAD(+)</name>
        <dbReference type="ChEBI" id="CHEBI:57540"/>
    </ligand>
</feature>
<comment type="subunit">
    <text evidence="6">Homotetramer.</text>
</comment>
<feature type="active site" description="Charge relay system" evidence="6">
    <location>
        <position position="40"/>
    </location>
</feature>
<comment type="function">
    <text evidence="6">Catalyzes the NAD(+)-dependent oxidation of L-threonine to 2-amino-3-ketobutyrate.</text>
</comment>
<keyword evidence="3 6" id="KW-0862">Zinc</keyword>
<feature type="binding site" evidence="6">
    <location>
        <position position="107"/>
    </location>
    <ligand>
        <name>Zn(2+)</name>
        <dbReference type="ChEBI" id="CHEBI:29105"/>
        <label>2</label>
    </ligand>
</feature>
<feature type="binding site" evidence="6">
    <location>
        <position position="63"/>
    </location>
    <ligand>
        <name>Zn(2+)</name>
        <dbReference type="ChEBI" id="CHEBI:29105"/>
        <label>1</label>
        <note>catalytic</note>
    </ligand>
</feature>